<dbReference type="AlphaFoldDB" id="A0A371H1V6"/>
<evidence type="ECO:0000313" key="4">
    <source>
        <dbReference type="Proteomes" id="UP000257109"/>
    </source>
</evidence>
<feature type="non-terminal residue" evidence="3">
    <location>
        <position position="1"/>
    </location>
</feature>
<sequence length="335" mass="39194">MKKQGKRYAKRVNRDREGKAFMYGMDGLNLRTNSLKKGELDTHRDHDMPTKNEIHEGRKRHANTWPDLKREMRTRFVLVSYTRDLYNKLQRMYQGSKSVEQYHRDMEVALTRANVLESSEPLWFEKVKERPIRDKSPKKESLLTLGRKEEGKLPNPPPTSKSNSFKSLGKGHIALHYLNKRNMVLLEDGISLPIIKSDASCEYSSDEEEDLLMLRRQLCSIIIDGGNSVNIASTRLVSLAFIVEQYKDGVLPDVYDRKVTDDWVTNRFTFIHKVQKVILKPLSHKEVKKDQAKMKLRREQEKKRREKKKCEKIMKDGASKGIKHHMDDRRLMSKG</sequence>
<reference evidence="3" key="1">
    <citation type="submission" date="2018-05" db="EMBL/GenBank/DDBJ databases">
        <title>Draft genome of Mucuna pruriens seed.</title>
        <authorList>
            <person name="Nnadi N.E."/>
            <person name="Vos R."/>
            <person name="Hasami M.H."/>
            <person name="Devisetty U.K."/>
            <person name="Aguiy J.C."/>
        </authorList>
    </citation>
    <scope>NUCLEOTIDE SEQUENCE [LARGE SCALE GENOMIC DNA]</scope>
    <source>
        <strain evidence="3">JCA_2017</strain>
    </source>
</reference>
<feature type="region of interest" description="Disordered" evidence="1">
    <location>
        <begin position="135"/>
        <end position="166"/>
    </location>
</feature>
<name>A0A371H1V6_MUCPR</name>
<dbReference type="EMBL" id="QJKJ01003836">
    <property type="protein sequence ID" value="RDX96666.1"/>
    <property type="molecule type" value="Genomic_DNA"/>
</dbReference>
<evidence type="ECO:0000259" key="2">
    <source>
        <dbReference type="Pfam" id="PF03732"/>
    </source>
</evidence>
<feature type="domain" description="Retrotransposon gag" evidence="2">
    <location>
        <begin position="60"/>
        <end position="114"/>
    </location>
</feature>
<dbReference type="Proteomes" id="UP000257109">
    <property type="component" value="Unassembled WGS sequence"/>
</dbReference>
<dbReference type="InterPro" id="IPR005162">
    <property type="entry name" value="Retrotrans_gag_dom"/>
</dbReference>
<proteinExistence type="predicted"/>
<dbReference type="OrthoDB" id="1747743at2759"/>
<organism evidence="3 4">
    <name type="scientific">Mucuna pruriens</name>
    <name type="common">Velvet bean</name>
    <name type="synonym">Dolichos pruriens</name>
    <dbReference type="NCBI Taxonomy" id="157652"/>
    <lineage>
        <taxon>Eukaryota</taxon>
        <taxon>Viridiplantae</taxon>
        <taxon>Streptophyta</taxon>
        <taxon>Embryophyta</taxon>
        <taxon>Tracheophyta</taxon>
        <taxon>Spermatophyta</taxon>
        <taxon>Magnoliopsida</taxon>
        <taxon>eudicotyledons</taxon>
        <taxon>Gunneridae</taxon>
        <taxon>Pentapetalae</taxon>
        <taxon>rosids</taxon>
        <taxon>fabids</taxon>
        <taxon>Fabales</taxon>
        <taxon>Fabaceae</taxon>
        <taxon>Papilionoideae</taxon>
        <taxon>50 kb inversion clade</taxon>
        <taxon>NPAAA clade</taxon>
        <taxon>indigoferoid/millettioid clade</taxon>
        <taxon>Phaseoleae</taxon>
        <taxon>Mucuna</taxon>
    </lineage>
</organism>
<dbReference type="PANTHER" id="PTHR35046:SF9">
    <property type="entry name" value="RNA-DIRECTED DNA POLYMERASE"/>
    <property type="match status" value="1"/>
</dbReference>
<dbReference type="Pfam" id="PF03732">
    <property type="entry name" value="Retrotrans_gag"/>
    <property type="match status" value="1"/>
</dbReference>
<feature type="region of interest" description="Disordered" evidence="1">
    <location>
        <begin position="289"/>
        <end position="335"/>
    </location>
</feature>
<comment type="caution">
    <text evidence="3">The sequence shown here is derived from an EMBL/GenBank/DDBJ whole genome shotgun (WGS) entry which is preliminary data.</text>
</comment>
<accession>A0A371H1V6</accession>
<evidence type="ECO:0000313" key="3">
    <source>
        <dbReference type="EMBL" id="RDX96666.1"/>
    </source>
</evidence>
<dbReference type="PANTHER" id="PTHR35046">
    <property type="entry name" value="ZINC KNUCKLE (CCHC-TYPE) FAMILY PROTEIN"/>
    <property type="match status" value="1"/>
</dbReference>
<evidence type="ECO:0000256" key="1">
    <source>
        <dbReference type="SAM" id="MobiDB-lite"/>
    </source>
</evidence>
<keyword evidence="4" id="KW-1185">Reference proteome</keyword>
<protein>
    <recommendedName>
        <fullName evidence="2">Retrotransposon gag domain-containing protein</fullName>
    </recommendedName>
</protein>
<gene>
    <name evidence="3" type="ORF">CR513_20640</name>
</gene>
<feature type="compositionally biased region" description="Basic and acidic residues" evidence="1">
    <location>
        <begin position="135"/>
        <end position="152"/>
    </location>
</feature>